<organism evidence="1 2">
    <name type="scientific">Verticillium longisporum</name>
    <name type="common">Verticillium dahliae var. longisporum</name>
    <dbReference type="NCBI Taxonomy" id="100787"/>
    <lineage>
        <taxon>Eukaryota</taxon>
        <taxon>Fungi</taxon>
        <taxon>Dikarya</taxon>
        <taxon>Ascomycota</taxon>
        <taxon>Pezizomycotina</taxon>
        <taxon>Sordariomycetes</taxon>
        <taxon>Hypocreomycetidae</taxon>
        <taxon>Glomerellales</taxon>
        <taxon>Plectosphaerellaceae</taxon>
        <taxon>Verticillium</taxon>
    </lineage>
</organism>
<gene>
    <name evidence="1" type="ORF">BN1723_005760</name>
</gene>
<name>A0A0G4NB05_VERLO</name>
<reference evidence="2" key="1">
    <citation type="submission" date="2015-05" db="EMBL/GenBank/DDBJ databases">
        <authorList>
            <person name="Fogelqvist Johan"/>
        </authorList>
    </citation>
    <scope>NUCLEOTIDE SEQUENCE [LARGE SCALE GENOMIC DNA]</scope>
</reference>
<evidence type="ECO:0000313" key="1">
    <source>
        <dbReference type="EMBL" id="CRK43653.1"/>
    </source>
</evidence>
<sequence length="126" mass="13326">MAWLGQAPGGAMTMKSRPKYKAVGTRDLVSEVWPVSPGVRSIRSGHPPNEETGRRRSVVHMPATTTAVSDGGGGIGGSGPREAFCTEAYYAGSLGWGNEVDYPVTLPARHANAEAKHPLGIVELER</sequence>
<dbReference type="Proteomes" id="UP000045706">
    <property type="component" value="Unassembled WGS sequence"/>
</dbReference>
<accession>A0A0G4NB05</accession>
<proteinExistence type="predicted"/>
<protein>
    <submittedName>
        <fullName evidence="1">Uncharacterized protein</fullName>
    </submittedName>
</protein>
<evidence type="ECO:0000313" key="2">
    <source>
        <dbReference type="Proteomes" id="UP000045706"/>
    </source>
</evidence>
<dbReference type="AlphaFoldDB" id="A0A0G4NB05"/>
<dbReference type="EMBL" id="CVQI01033495">
    <property type="protein sequence ID" value="CRK43653.1"/>
    <property type="molecule type" value="Genomic_DNA"/>
</dbReference>